<feature type="region of interest" description="Disordered" evidence="1">
    <location>
        <begin position="193"/>
        <end position="217"/>
    </location>
</feature>
<reference evidence="3 4" key="1">
    <citation type="submission" date="2022-01" db="EMBL/GenBank/DDBJ databases">
        <authorList>
            <person name="Huang Y."/>
        </authorList>
    </citation>
    <scope>NUCLEOTIDE SEQUENCE [LARGE SCALE GENOMIC DNA]</scope>
    <source>
        <strain evidence="3 4">HY366</strain>
    </source>
</reference>
<evidence type="ECO:0000259" key="2">
    <source>
        <dbReference type="Pfam" id="PF11268"/>
    </source>
</evidence>
<dbReference type="Pfam" id="PF11268">
    <property type="entry name" value="DUF3071"/>
    <property type="match status" value="1"/>
</dbReference>
<feature type="region of interest" description="Disordered" evidence="1">
    <location>
        <begin position="233"/>
        <end position="290"/>
    </location>
</feature>
<feature type="domain" description="DUF3071" evidence="2">
    <location>
        <begin position="1"/>
        <end position="167"/>
    </location>
</feature>
<protein>
    <submittedName>
        <fullName evidence="3">DUF3071 domain-containing protein</fullName>
    </submittedName>
</protein>
<feature type="compositionally biased region" description="Basic and acidic residues" evidence="1">
    <location>
        <begin position="247"/>
        <end position="256"/>
    </location>
</feature>
<accession>A0ABS9IMU0</accession>
<keyword evidence="4" id="KW-1185">Reference proteome</keyword>
<evidence type="ECO:0000313" key="4">
    <source>
        <dbReference type="Proteomes" id="UP001200110"/>
    </source>
</evidence>
<sequence>MRKLKALRVDPDGTVICVDTDSGDHFALAVDDVLREAVTPAVPTPEVPTAPDIMLSPREIQARVRAGATVDELADVTGERPEKIYRFAHPVLLERVRAAELARASHPAGIDGPSLNTLGELVSECLALRGNTSAEASWDAWRPDDGRWVVQIGWTSNGREEFAHWRFTPGSHGGSTEPLDDLAVELTEPELARASRRSVMSVVPTAPEPPQHEVLPDGHEQVTVNADQIIEQQSSSPLELEFEDDPSAERSGRDQQQHGQGPRHRSGKRATPSVPAWEDVLLGVRSHPGE</sequence>
<organism evidence="3 4">
    <name type="scientific">Gordonia liuliyuniae</name>
    <dbReference type="NCBI Taxonomy" id="2911517"/>
    <lineage>
        <taxon>Bacteria</taxon>
        <taxon>Bacillati</taxon>
        <taxon>Actinomycetota</taxon>
        <taxon>Actinomycetes</taxon>
        <taxon>Mycobacteriales</taxon>
        <taxon>Gordoniaceae</taxon>
        <taxon>Gordonia</taxon>
    </lineage>
</organism>
<comment type="caution">
    <text evidence="3">The sequence shown here is derived from an EMBL/GenBank/DDBJ whole genome shotgun (WGS) entry which is preliminary data.</text>
</comment>
<evidence type="ECO:0000313" key="3">
    <source>
        <dbReference type="EMBL" id="MCF8586873.1"/>
    </source>
</evidence>
<name>A0ABS9IMU0_9ACTN</name>
<dbReference type="RefSeq" id="WP_236996116.1">
    <property type="nucleotide sequence ID" value="NZ_JAKKOR010000001.1"/>
</dbReference>
<dbReference type="InterPro" id="IPR047682">
    <property type="entry name" value="SepH-like"/>
</dbReference>
<dbReference type="InterPro" id="IPR021421">
    <property type="entry name" value="DUF3071"/>
</dbReference>
<dbReference type="NCBIfam" id="NF040712">
    <property type="entry name" value="SepH"/>
    <property type="match status" value="1"/>
</dbReference>
<gene>
    <name evidence="3" type="ORF">L5G33_00145</name>
</gene>
<proteinExistence type="predicted"/>
<dbReference type="Proteomes" id="UP001200110">
    <property type="component" value="Unassembled WGS sequence"/>
</dbReference>
<dbReference type="EMBL" id="JAKKOR010000001">
    <property type="protein sequence ID" value="MCF8586873.1"/>
    <property type="molecule type" value="Genomic_DNA"/>
</dbReference>
<evidence type="ECO:0000256" key="1">
    <source>
        <dbReference type="SAM" id="MobiDB-lite"/>
    </source>
</evidence>